<gene>
    <name evidence="1" type="ORF">IW256_002615</name>
</gene>
<evidence type="ECO:0000313" key="1">
    <source>
        <dbReference type="EMBL" id="MBG6088502.1"/>
    </source>
</evidence>
<accession>A0A931GIW2</accession>
<dbReference type="Proteomes" id="UP000614047">
    <property type="component" value="Unassembled WGS sequence"/>
</dbReference>
<proteinExistence type="predicted"/>
<dbReference type="RefSeq" id="WP_197011214.1">
    <property type="nucleotide sequence ID" value="NZ_BAABES010000005.1"/>
</dbReference>
<protein>
    <submittedName>
        <fullName evidence="1">Uncharacterized protein</fullName>
    </submittedName>
</protein>
<organism evidence="1 2">
    <name type="scientific">Actinomadura viridis</name>
    <dbReference type="NCBI Taxonomy" id="58110"/>
    <lineage>
        <taxon>Bacteria</taxon>
        <taxon>Bacillati</taxon>
        <taxon>Actinomycetota</taxon>
        <taxon>Actinomycetes</taxon>
        <taxon>Streptosporangiales</taxon>
        <taxon>Thermomonosporaceae</taxon>
        <taxon>Actinomadura</taxon>
    </lineage>
</organism>
<reference evidence="1" key="1">
    <citation type="submission" date="2020-11" db="EMBL/GenBank/DDBJ databases">
        <title>Sequencing the genomes of 1000 actinobacteria strains.</title>
        <authorList>
            <person name="Klenk H.-P."/>
        </authorList>
    </citation>
    <scope>NUCLEOTIDE SEQUENCE</scope>
    <source>
        <strain evidence="1">DSM 43175</strain>
    </source>
</reference>
<dbReference type="AlphaFoldDB" id="A0A931GIW2"/>
<sequence length="85" mass="9605">MAPSEMRYALLAGLAWRLWTVSLGCWLVFPERAEPVLFVRCRDRRRDPVLAVERGQTWLLLWRGLELNASGLDEAARRIAAGGAP</sequence>
<dbReference type="EMBL" id="JADOUA010000001">
    <property type="protein sequence ID" value="MBG6088502.1"/>
    <property type="molecule type" value="Genomic_DNA"/>
</dbReference>
<evidence type="ECO:0000313" key="2">
    <source>
        <dbReference type="Proteomes" id="UP000614047"/>
    </source>
</evidence>
<name>A0A931GIW2_9ACTN</name>
<comment type="caution">
    <text evidence="1">The sequence shown here is derived from an EMBL/GenBank/DDBJ whole genome shotgun (WGS) entry which is preliminary data.</text>
</comment>
<keyword evidence="2" id="KW-1185">Reference proteome</keyword>